<dbReference type="Proteomes" id="UP000034588">
    <property type="component" value="Unassembled WGS sequence"/>
</dbReference>
<organism evidence="1 2">
    <name type="scientific">Candidatus Gottesmanbacteria bacterium GW2011_GWB1_49_7</name>
    <dbReference type="NCBI Taxonomy" id="1618448"/>
    <lineage>
        <taxon>Bacteria</taxon>
        <taxon>Candidatus Gottesmaniibacteriota</taxon>
    </lineage>
</organism>
<protein>
    <submittedName>
        <fullName evidence="1">Uncharacterized protein</fullName>
    </submittedName>
</protein>
<accession>A0A0G1W1V6</accession>
<evidence type="ECO:0000313" key="1">
    <source>
        <dbReference type="EMBL" id="KKW12570.1"/>
    </source>
</evidence>
<proteinExistence type="predicted"/>
<evidence type="ECO:0000313" key="2">
    <source>
        <dbReference type="Proteomes" id="UP000034588"/>
    </source>
</evidence>
<dbReference type="EMBL" id="LCQD01000011">
    <property type="protein sequence ID" value="KKW12570.1"/>
    <property type="molecule type" value="Genomic_DNA"/>
</dbReference>
<reference evidence="1 2" key="1">
    <citation type="journal article" date="2015" name="Nature">
        <title>rRNA introns, odd ribosomes, and small enigmatic genomes across a large radiation of phyla.</title>
        <authorList>
            <person name="Brown C.T."/>
            <person name="Hug L.A."/>
            <person name="Thomas B.C."/>
            <person name="Sharon I."/>
            <person name="Castelle C.J."/>
            <person name="Singh A."/>
            <person name="Wilkins M.J."/>
            <person name="Williams K.H."/>
            <person name="Banfield J.F."/>
        </authorList>
    </citation>
    <scope>NUCLEOTIDE SEQUENCE [LARGE SCALE GENOMIC DNA]</scope>
</reference>
<gene>
    <name evidence="1" type="ORF">UY48_C0011G0017</name>
</gene>
<sequence length="45" mass="5139">MNEADLRTPHALAVGVRQQIKLLQMARWKLQLGDALVNIELENLK</sequence>
<comment type="caution">
    <text evidence="1">The sequence shown here is derived from an EMBL/GenBank/DDBJ whole genome shotgun (WGS) entry which is preliminary data.</text>
</comment>
<name>A0A0G1W1V6_9BACT</name>
<dbReference type="AlphaFoldDB" id="A0A0G1W1V6"/>